<evidence type="ECO:0000313" key="2">
    <source>
        <dbReference type="EMBL" id="PHM37797.1"/>
    </source>
</evidence>
<organism evidence="2 3">
    <name type="scientific">Xenorhabdus mauleonii</name>
    <dbReference type="NCBI Taxonomy" id="351675"/>
    <lineage>
        <taxon>Bacteria</taxon>
        <taxon>Pseudomonadati</taxon>
        <taxon>Pseudomonadota</taxon>
        <taxon>Gammaproteobacteria</taxon>
        <taxon>Enterobacterales</taxon>
        <taxon>Morganellaceae</taxon>
        <taxon>Xenorhabdus</taxon>
    </lineage>
</organism>
<name>A0A2G0NT34_9GAMM</name>
<feature type="region of interest" description="Disordered" evidence="1">
    <location>
        <begin position="41"/>
        <end position="129"/>
    </location>
</feature>
<accession>A0A2G0NT34</accession>
<gene>
    <name evidence="2" type="ORF">Xmau_03760</name>
</gene>
<reference evidence="2 3" key="1">
    <citation type="journal article" date="2017" name="Nat. Microbiol.">
        <title>Natural product diversity associated with the nematode symbionts Photorhabdus and Xenorhabdus.</title>
        <authorList>
            <person name="Tobias N.J."/>
            <person name="Wolff H."/>
            <person name="Djahanschiri B."/>
            <person name="Grundmann F."/>
            <person name="Kronenwerth M."/>
            <person name="Shi Y.M."/>
            <person name="Simonyi S."/>
            <person name="Grun P."/>
            <person name="Shapiro-Ilan D."/>
            <person name="Pidot S.J."/>
            <person name="Stinear T.P."/>
            <person name="Ebersberger I."/>
            <person name="Bode H.B."/>
        </authorList>
    </citation>
    <scope>NUCLEOTIDE SEQUENCE [LARGE SCALE GENOMIC DNA]</scope>
    <source>
        <strain evidence="2 3">DSM 17908</strain>
    </source>
</reference>
<protein>
    <submittedName>
        <fullName evidence="2">Uncharacterized protein</fullName>
    </submittedName>
</protein>
<keyword evidence="3" id="KW-1185">Reference proteome</keyword>
<dbReference type="EMBL" id="NITY01000019">
    <property type="protein sequence ID" value="PHM37797.1"/>
    <property type="molecule type" value="Genomic_DNA"/>
</dbReference>
<sequence>MFLDELIGDLLQALPHPQLNYDRWILELDPKENNRRQLFGEQAATFDPGPVPEMPETAAPERSQGDQNRASDREPNPGILAQPATDAAPASKTPCAPIDKAPAPARSSRNNPVIPPYQPESSPEPELSEADDLHFARTGLEPVSSVWHISPMQDDIEHLQNMAFRLAFELAEVMGCDRDLRAVSDVQSAGFCLTDRPDVHPFSCLLHSLTGEISADRCELTLAAVLLGTAGREAVPLLDDSQTVKFLRLLRIIRRLRELQRDMAPETLTM</sequence>
<dbReference type="Proteomes" id="UP000224607">
    <property type="component" value="Unassembled WGS sequence"/>
</dbReference>
<evidence type="ECO:0000256" key="1">
    <source>
        <dbReference type="SAM" id="MobiDB-lite"/>
    </source>
</evidence>
<comment type="caution">
    <text evidence="2">The sequence shown here is derived from an EMBL/GenBank/DDBJ whole genome shotgun (WGS) entry which is preliminary data.</text>
</comment>
<proteinExistence type="predicted"/>
<evidence type="ECO:0000313" key="3">
    <source>
        <dbReference type="Proteomes" id="UP000224607"/>
    </source>
</evidence>